<keyword evidence="3" id="KW-1185">Reference proteome</keyword>
<proteinExistence type="predicted"/>
<gene>
    <name evidence="2" type="ORF">GCM10011320_33590</name>
</gene>
<name>A0A917KPA0_9PROT</name>
<dbReference type="GO" id="GO:0017168">
    <property type="term" value="F:5-oxoprolinase (ATP-hydrolyzing) activity"/>
    <property type="evidence" value="ECO:0007669"/>
    <property type="project" value="TreeGrafter"/>
</dbReference>
<reference evidence="2" key="1">
    <citation type="journal article" date="2014" name="Int. J. Syst. Evol. Microbiol.">
        <title>Complete genome sequence of Corynebacterium casei LMG S-19264T (=DSM 44701T), isolated from a smear-ripened cheese.</title>
        <authorList>
            <consortium name="US DOE Joint Genome Institute (JGI-PGF)"/>
            <person name="Walter F."/>
            <person name="Albersmeier A."/>
            <person name="Kalinowski J."/>
            <person name="Ruckert C."/>
        </authorList>
    </citation>
    <scope>NUCLEOTIDE SEQUENCE</scope>
    <source>
        <strain evidence="2">CGMCC 1.3617</strain>
    </source>
</reference>
<dbReference type="GO" id="GO:0006749">
    <property type="term" value="P:glutathione metabolic process"/>
    <property type="evidence" value="ECO:0007669"/>
    <property type="project" value="TreeGrafter"/>
</dbReference>
<organism evidence="2 3">
    <name type="scientific">Neoroseomonas lacus</name>
    <dbReference type="NCBI Taxonomy" id="287609"/>
    <lineage>
        <taxon>Bacteria</taxon>
        <taxon>Pseudomonadati</taxon>
        <taxon>Pseudomonadota</taxon>
        <taxon>Alphaproteobacteria</taxon>
        <taxon>Acetobacterales</taxon>
        <taxon>Acetobacteraceae</taxon>
        <taxon>Neoroseomonas</taxon>
    </lineage>
</organism>
<dbReference type="RefSeq" id="WP_188968625.1">
    <property type="nucleotide sequence ID" value="NZ_BMKW01000008.1"/>
</dbReference>
<evidence type="ECO:0000313" key="2">
    <source>
        <dbReference type="EMBL" id="GGJ23562.1"/>
    </source>
</evidence>
<evidence type="ECO:0000313" key="3">
    <source>
        <dbReference type="Proteomes" id="UP000661507"/>
    </source>
</evidence>
<evidence type="ECO:0000259" key="1">
    <source>
        <dbReference type="Pfam" id="PF02538"/>
    </source>
</evidence>
<dbReference type="PANTHER" id="PTHR11365">
    <property type="entry name" value="5-OXOPROLINASE RELATED"/>
    <property type="match status" value="1"/>
</dbReference>
<dbReference type="InterPro" id="IPR045079">
    <property type="entry name" value="Oxoprolinase-like"/>
</dbReference>
<comment type="caution">
    <text evidence="2">The sequence shown here is derived from an EMBL/GenBank/DDBJ whole genome shotgun (WGS) entry which is preliminary data.</text>
</comment>
<dbReference type="GO" id="GO:0005829">
    <property type="term" value="C:cytosol"/>
    <property type="evidence" value="ECO:0007669"/>
    <property type="project" value="TreeGrafter"/>
</dbReference>
<feature type="domain" description="Hydantoinase B/oxoprolinase" evidence="1">
    <location>
        <begin position="7"/>
        <end position="523"/>
    </location>
</feature>
<dbReference type="EMBL" id="BMKW01000008">
    <property type="protein sequence ID" value="GGJ23562.1"/>
    <property type="molecule type" value="Genomic_DNA"/>
</dbReference>
<accession>A0A917KPA0</accession>
<dbReference type="InterPro" id="IPR003692">
    <property type="entry name" value="Hydantoinase_B"/>
</dbReference>
<dbReference type="Pfam" id="PF02538">
    <property type="entry name" value="Hydantoinase_B"/>
    <property type="match status" value="1"/>
</dbReference>
<sequence>MIADLATQLTWDRLIALAEEQAQALLRSAFSTTVREAGDLSAGIFDPRGRMLAQAVTGTPGHVNSMAESIRHFIAAHPIEAMRAGDHYISNDPWLTSGHLHDITVVTPAFHQGRCVALFACACHQVDIGGLGQGPDGRSIFEEGIRLPILRLARDGAFDPTLLAILRANVRRPFEVEGDIRSYCAANAASARALAAMLAQQGMADLEALGEEILTRSHRATLAAIAALPRGSWSSRLRLDGVAGRAIELACRVSIVADEVLVDFAGTSAAVPRGVNVVLPYTRAYAAFGVKTVVAPDVPNNAGSLAPIRVEAPAGSVLNAQDPAPVAARHVVGQFLPDAVFACLAQAMPQRVPAAGSSVLWTVQLRGGPEVVDAEGHQGRTSFETVFFNSGGTGARPGMDGLDGTAFPAGVKAVPIEVVEANAPIIVWRKELRPGSGGLGEFRGGHGQVVEVAALATDEPIAVLAMFERCDNPADGAAGGQAGAAGAVRLSSGATLAGKGLQTVPAGQRLVLELPGGGGWGNPAARQAGGAEADDGLD</sequence>
<dbReference type="PANTHER" id="PTHR11365:SF23">
    <property type="entry name" value="HYPOTHETICAL 5-OXOPROLINASE (EUROFUNG)-RELATED"/>
    <property type="match status" value="1"/>
</dbReference>
<dbReference type="AlphaFoldDB" id="A0A917KPA0"/>
<reference evidence="2" key="2">
    <citation type="submission" date="2020-09" db="EMBL/GenBank/DDBJ databases">
        <authorList>
            <person name="Sun Q."/>
            <person name="Zhou Y."/>
        </authorList>
    </citation>
    <scope>NUCLEOTIDE SEQUENCE</scope>
    <source>
        <strain evidence="2">CGMCC 1.3617</strain>
    </source>
</reference>
<dbReference type="Proteomes" id="UP000661507">
    <property type="component" value="Unassembled WGS sequence"/>
</dbReference>
<protein>
    <submittedName>
        <fullName evidence="2">N-methylhydantoinase B</fullName>
    </submittedName>
</protein>